<dbReference type="InParanoid" id="Q4UAF3"/>
<dbReference type="EMBL" id="CR940353">
    <property type="protein sequence ID" value="CAI76198.1"/>
    <property type="molecule type" value="Genomic_DNA"/>
</dbReference>
<proteinExistence type="predicted"/>
<feature type="region of interest" description="Disordered" evidence="1">
    <location>
        <begin position="1"/>
        <end position="41"/>
    </location>
</feature>
<evidence type="ECO:0000313" key="2">
    <source>
        <dbReference type="EMBL" id="CAI76198.1"/>
    </source>
</evidence>
<dbReference type="VEuPathDB" id="PiroplasmaDB:TA09270"/>
<name>Q4UAF3_THEAN</name>
<protein>
    <submittedName>
        <fullName evidence="2">Uncharacterized protein</fullName>
    </submittedName>
</protein>
<evidence type="ECO:0000256" key="1">
    <source>
        <dbReference type="SAM" id="MobiDB-lite"/>
    </source>
</evidence>
<organism evidence="2 3">
    <name type="scientific">Theileria annulata</name>
    <dbReference type="NCBI Taxonomy" id="5874"/>
    <lineage>
        <taxon>Eukaryota</taxon>
        <taxon>Sar</taxon>
        <taxon>Alveolata</taxon>
        <taxon>Apicomplexa</taxon>
        <taxon>Aconoidasida</taxon>
        <taxon>Piroplasmida</taxon>
        <taxon>Theileriidae</taxon>
        <taxon>Theileria</taxon>
    </lineage>
</organism>
<sequence>MSTDASQLHTNPTSLADQAKDGTTSDDALKQKAGAEANKGLRGKADALYQAANALKNAVQTAKGNDGQAASNLAAEVGASDQAPTGDPTNLRQALAALADAQGNDLTEKAREVKEKYYDVKSKFEAVQKQKDKYTKNKGQEQYPLVVEAWNAFNTKYNYVKFDKHAIDGGHERRRFNDAPEYDVDGGTLGSRLKLKAGELQTAATELKDKAQNAGVSELSTHKYNAQKLASEAQKLAANSSGEASNHATSVIDKFNNLEIAYDGLGPADKPKVKSEFEAVKHIYDRMLNVTKATKLKTQATTIKSQAGTLYGKANTLAGASGVSEKQDLTDPVEALKKAIGANERVPGLQKALSDLKTAEVGNLRDLITRAQEVINKYNAVKSAYQAVEEKSAQYRSALTAGGGTEKPYTDVVSKFGQLEGAYNKAKCKAITPIFDKEWIR</sequence>
<keyword evidence="3" id="KW-1185">Reference proteome</keyword>
<dbReference type="KEGG" id="tan:TA09270"/>
<dbReference type="RefSeq" id="XP_952823.1">
    <property type="nucleotide sequence ID" value="XM_947730.1"/>
</dbReference>
<feature type="compositionally biased region" description="Polar residues" evidence="1">
    <location>
        <begin position="1"/>
        <end position="26"/>
    </location>
</feature>
<evidence type="ECO:0000313" key="3">
    <source>
        <dbReference type="Proteomes" id="UP000001950"/>
    </source>
</evidence>
<reference evidence="2 3" key="1">
    <citation type="journal article" date="2005" name="Science">
        <title>Genome of the host-cell transforming parasite Theileria annulata compared with T. parva.</title>
        <authorList>
            <person name="Pain A."/>
            <person name="Renauld H."/>
            <person name="Berriman M."/>
            <person name="Murphy L."/>
            <person name="Yeats C.A."/>
            <person name="Weir W."/>
            <person name="Kerhornou A."/>
            <person name="Aslett M."/>
            <person name="Bishop R."/>
            <person name="Bouchier C."/>
            <person name="Cochet M."/>
            <person name="Coulson R.M.R."/>
            <person name="Cronin A."/>
            <person name="de Villiers E.P."/>
            <person name="Fraser A."/>
            <person name="Fosker N."/>
            <person name="Gardner M."/>
            <person name="Goble A."/>
            <person name="Griffiths-Jones S."/>
            <person name="Harris D.E."/>
            <person name="Katzer F."/>
            <person name="Larke N."/>
            <person name="Lord A."/>
            <person name="Maser P."/>
            <person name="McKellar S."/>
            <person name="Mooney P."/>
            <person name="Morton F."/>
            <person name="Nene V."/>
            <person name="O'Neil S."/>
            <person name="Price C."/>
            <person name="Quail M.A."/>
            <person name="Rabbinowitsch E."/>
            <person name="Rawlings N.D."/>
            <person name="Rutter S."/>
            <person name="Saunders D."/>
            <person name="Seeger K."/>
            <person name="Shah T."/>
            <person name="Squares R."/>
            <person name="Squares S."/>
            <person name="Tivey A."/>
            <person name="Walker A.R."/>
            <person name="Woodward J."/>
            <person name="Dobbelaere D.A.E."/>
            <person name="Langsley G."/>
            <person name="Rajandream M.A."/>
            <person name="McKeever D."/>
            <person name="Shiels B."/>
            <person name="Tait A."/>
            <person name="Barrell B.G."/>
            <person name="Hall N."/>
        </authorList>
    </citation>
    <scope>NUCLEOTIDE SEQUENCE [LARGE SCALE GENOMIC DNA]</scope>
    <source>
        <strain evidence="3">Ankara</strain>
    </source>
</reference>
<dbReference type="AlphaFoldDB" id="Q4UAF3"/>
<accession>Q4UAF3</accession>
<dbReference type="GeneID" id="3863266"/>
<dbReference type="Proteomes" id="UP000001950">
    <property type="component" value="Chromosome 4"/>
</dbReference>
<gene>
    <name evidence="2" type="ORF">TA09270</name>
</gene>